<dbReference type="VEuPathDB" id="FungiDB:PITG_13967"/>
<dbReference type="HOGENOM" id="CLU_1889852_0_0_1"/>
<dbReference type="GeneID" id="9461658"/>
<accession>D0NN78</accession>
<dbReference type="InParanoid" id="D0NN78"/>
<organism evidence="1 2">
    <name type="scientific">Phytophthora infestans (strain T30-4)</name>
    <name type="common">Potato late blight agent</name>
    <dbReference type="NCBI Taxonomy" id="403677"/>
    <lineage>
        <taxon>Eukaryota</taxon>
        <taxon>Sar</taxon>
        <taxon>Stramenopiles</taxon>
        <taxon>Oomycota</taxon>
        <taxon>Peronosporomycetes</taxon>
        <taxon>Peronosporales</taxon>
        <taxon>Peronosporaceae</taxon>
        <taxon>Phytophthora</taxon>
    </lineage>
</organism>
<reference evidence="2" key="1">
    <citation type="journal article" date="2009" name="Nature">
        <title>Genome sequence and analysis of the Irish potato famine pathogen Phytophthora infestans.</title>
        <authorList>
            <consortium name="The Broad Institute Genome Sequencing Platform"/>
            <person name="Haas B.J."/>
            <person name="Kamoun S."/>
            <person name="Zody M.C."/>
            <person name="Jiang R.H."/>
            <person name="Handsaker R.E."/>
            <person name="Cano L.M."/>
            <person name="Grabherr M."/>
            <person name="Kodira C.D."/>
            <person name="Raffaele S."/>
            <person name="Torto-Alalibo T."/>
            <person name="Bozkurt T.O."/>
            <person name="Ah-Fong A.M."/>
            <person name="Alvarado L."/>
            <person name="Anderson V.L."/>
            <person name="Armstrong M.R."/>
            <person name="Avrova A."/>
            <person name="Baxter L."/>
            <person name="Beynon J."/>
            <person name="Boevink P.C."/>
            <person name="Bollmann S.R."/>
            <person name="Bos J.I."/>
            <person name="Bulone V."/>
            <person name="Cai G."/>
            <person name="Cakir C."/>
            <person name="Carrington J.C."/>
            <person name="Chawner M."/>
            <person name="Conti L."/>
            <person name="Costanzo S."/>
            <person name="Ewan R."/>
            <person name="Fahlgren N."/>
            <person name="Fischbach M.A."/>
            <person name="Fugelstad J."/>
            <person name="Gilroy E.M."/>
            <person name="Gnerre S."/>
            <person name="Green P.J."/>
            <person name="Grenville-Briggs L.J."/>
            <person name="Griffith J."/>
            <person name="Grunwald N.J."/>
            <person name="Horn K."/>
            <person name="Horner N.R."/>
            <person name="Hu C.H."/>
            <person name="Huitema E."/>
            <person name="Jeong D.H."/>
            <person name="Jones A.M."/>
            <person name="Jones J.D."/>
            <person name="Jones R.W."/>
            <person name="Karlsson E.K."/>
            <person name="Kunjeti S.G."/>
            <person name="Lamour K."/>
            <person name="Liu Z."/>
            <person name="Ma L."/>
            <person name="Maclean D."/>
            <person name="Chibucos M.C."/>
            <person name="McDonald H."/>
            <person name="McWalters J."/>
            <person name="Meijer H.J."/>
            <person name="Morgan W."/>
            <person name="Morris P.F."/>
            <person name="Munro C.A."/>
            <person name="O'Neill K."/>
            <person name="Ospina-Giraldo M."/>
            <person name="Pinzon A."/>
            <person name="Pritchard L."/>
            <person name="Ramsahoye B."/>
            <person name="Ren Q."/>
            <person name="Restrepo S."/>
            <person name="Roy S."/>
            <person name="Sadanandom A."/>
            <person name="Savidor A."/>
            <person name="Schornack S."/>
            <person name="Schwartz D.C."/>
            <person name="Schumann U.D."/>
            <person name="Schwessinger B."/>
            <person name="Seyer L."/>
            <person name="Sharpe T."/>
            <person name="Silvar C."/>
            <person name="Song J."/>
            <person name="Studholme D.J."/>
            <person name="Sykes S."/>
            <person name="Thines M."/>
            <person name="van de Vondervoort P.J."/>
            <person name="Phuntumart V."/>
            <person name="Wawra S."/>
            <person name="Weide R."/>
            <person name="Win J."/>
            <person name="Young C."/>
            <person name="Zhou S."/>
            <person name="Fry W."/>
            <person name="Meyers B.C."/>
            <person name="van West P."/>
            <person name="Ristaino J."/>
            <person name="Govers F."/>
            <person name="Birch P.R."/>
            <person name="Whisson S.C."/>
            <person name="Judelson H.S."/>
            <person name="Nusbaum C."/>
        </authorList>
    </citation>
    <scope>NUCLEOTIDE SEQUENCE [LARGE SCALE GENOMIC DNA]</scope>
    <source>
        <strain evidence="2">T30-4</strain>
    </source>
</reference>
<dbReference type="EMBL" id="DS028147">
    <property type="protein sequence ID" value="EEY61985.1"/>
    <property type="molecule type" value="Genomic_DNA"/>
</dbReference>
<sequence length="135" mass="15905">MIARRRVKQLRDAQRLPKYLCAVYLYGLRRLGTTYITFSSLAQLEHRVRSRFAIDHVVSIYRERLKRVSTLEQLNDGDTLCVTQNAYDDMDILCDWIKQRQRIVHDFQYTPKVSNKPQLWDSNGRSIGVQAKQMG</sequence>
<evidence type="ECO:0000313" key="2">
    <source>
        <dbReference type="Proteomes" id="UP000006643"/>
    </source>
</evidence>
<dbReference type="AlphaFoldDB" id="D0NN78"/>
<proteinExistence type="predicted"/>
<keyword evidence="2" id="KW-1185">Reference proteome</keyword>
<dbReference type="Proteomes" id="UP000006643">
    <property type="component" value="Unassembled WGS sequence"/>
</dbReference>
<protein>
    <submittedName>
        <fullName evidence="1">Uncharacterized protein</fullName>
    </submittedName>
</protein>
<dbReference type="RefSeq" id="XP_002899625.1">
    <property type="nucleotide sequence ID" value="XM_002899579.1"/>
</dbReference>
<dbReference type="eggNOG" id="ENOG502SQX9">
    <property type="taxonomic scope" value="Eukaryota"/>
</dbReference>
<dbReference type="OMA" id="TQNAYDD"/>
<dbReference type="OrthoDB" id="127648at2759"/>
<name>D0NN78_PHYIT</name>
<gene>
    <name evidence="1" type="ORF">PITG_13967</name>
</gene>
<dbReference type="KEGG" id="pif:PITG_13967"/>
<evidence type="ECO:0000313" key="1">
    <source>
        <dbReference type="EMBL" id="EEY61985.1"/>
    </source>
</evidence>